<name>A0ABN2WSV2_9ACTN</name>
<dbReference type="Proteomes" id="UP001500897">
    <property type="component" value="Unassembled WGS sequence"/>
</dbReference>
<comment type="caution">
    <text evidence="2">The sequence shown here is derived from an EMBL/GenBank/DDBJ whole genome shotgun (WGS) entry which is preliminary data.</text>
</comment>
<proteinExistence type="predicted"/>
<feature type="region of interest" description="Disordered" evidence="1">
    <location>
        <begin position="29"/>
        <end position="81"/>
    </location>
</feature>
<evidence type="ECO:0000313" key="2">
    <source>
        <dbReference type="EMBL" id="GAA2098137.1"/>
    </source>
</evidence>
<sequence length="81" mass="8535">MSSYDMLVVLPPTPPAQYREAAVAHAMNTRTGRSPGDDGRRHVDEAGRGYLLATSNPPLRGPAGRGGVSGLRTPAARPPTR</sequence>
<evidence type="ECO:0000313" key="3">
    <source>
        <dbReference type="Proteomes" id="UP001500897"/>
    </source>
</evidence>
<reference evidence="2 3" key="1">
    <citation type="journal article" date="2019" name="Int. J. Syst. Evol. Microbiol.">
        <title>The Global Catalogue of Microorganisms (GCM) 10K type strain sequencing project: providing services to taxonomists for standard genome sequencing and annotation.</title>
        <authorList>
            <consortium name="The Broad Institute Genomics Platform"/>
            <consortium name="The Broad Institute Genome Sequencing Center for Infectious Disease"/>
            <person name="Wu L."/>
            <person name="Ma J."/>
        </authorList>
    </citation>
    <scope>NUCLEOTIDE SEQUENCE [LARGE SCALE GENOMIC DNA]</scope>
    <source>
        <strain evidence="2 3">JCM 14559</strain>
    </source>
</reference>
<organism evidence="2 3">
    <name type="scientific">Kitasatospora saccharophila</name>
    <dbReference type="NCBI Taxonomy" id="407973"/>
    <lineage>
        <taxon>Bacteria</taxon>
        <taxon>Bacillati</taxon>
        <taxon>Actinomycetota</taxon>
        <taxon>Actinomycetes</taxon>
        <taxon>Kitasatosporales</taxon>
        <taxon>Streptomycetaceae</taxon>
        <taxon>Kitasatospora</taxon>
    </lineage>
</organism>
<accession>A0ABN2WSV2</accession>
<protein>
    <submittedName>
        <fullName evidence="2">Uncharacterized protein</fullName>
    </submittedName>
</protein>
<evidence type="ECO:0000256" key="1">
    <source>
        <dbReference type="SAM" id="MobiDB-lite"/>
    </source>
</evidence>
<gene>
    <name evidence="2" type="ORF">GCM10009759_28850</name>
</gene>
<dbReference type="RefSeq" id="WP_344552438.1">
    <property type="nucleotide sequence ID" value="NZ_BAAANS010000016.1"/>
</dbReference>
<dbReference type="EMBL" id="BAAANS010000016">
    <property type="protein sequence ID" value="GAA2098137.1"/>
    <property type="molecule type" value="Genomic_DNA"/>
</dbReference>
<feature type="compositionally biased region" description="Basic and acidic residues" evidence="1">
    <location>
        <begin position="35"/>
        <end position="47"/>
    </location>
</feature>
<keyword evidence="3" id="KW-1185">Reference proteome</keyword>